<dbReference type="AlphaFoldDB" id="A0A6J4UA07"/>
<evidence type="ECO:0000313" key="1">
    <source>
        <dbReference type="EMBL" id="CAA9544336.1"/>
    </source>
</evidence>
<sequence>MAREPRFADLACCHSERSEGSPGDGPHSLNGCAIAYEAGPR</sequence>
<organism evidence="1">
    <name type="scientific">uncultured Thermomicrobiales bacterium</name>
    <dbReference type="NCBI Taxonomy" id="1645740"/>
    <lineage>
        <taxon>Bacteria</taxon>
        <taxon>Pseudomonadati</taxon>
        <taxon>Thermomicrobiota</taxon>
        <taxon>Thermomicrobia</taxon>
        <taxon>Thermomicrobiales</taxon>
        <taxon>environmental samples</taxon>
    </lineage>
</organism>
<protein>
    <submittedName>
        <fullName evidence="1">Uncharacterized protein</fullName>
    </submittedName>
</protein>
<reference evidence="1" key="1">
    <citation type="submission" date="2020-02" db="EMBL/GenBank/DDBJ databases">
        <authorList>
            <person name="Meier V. D."/>
        </authorList>
    </citation>
    <scope>NUCLEOTIDE SEQUENCE</scope>
    <source>
        <strain evidence="1">AVDCRST_MAG43</strain>
    </source>
</reference>
<gene>
    <name evidence="1" type="ORF">AVDCRST_MAG43-445</name>
</gene>
<dbReference type="EMBL" id="CADCWI010000022">
    <property type="protein sequence ID" value="CAA9544336.1"/>
    <property type="molecule type" value="Genomic_DNA"/>
</dbReference>
<name>A0A6J4UA07_9BACT</name>
<accession>A0A6J4UA07</accession>
<proteinExistence type="predicted"/>